<evidence type="ECO:0000313" key="2">
    <source>
        <dbReference type="EMBL" id="PPQ84310.1"/>
    </source>
</evidence>
<dbReference type="Proteomes" id="UP000284706">
    <property type="component" value="Unassembled WGS sequence"/>
</dbReference>
<sequence length="145" mass="16354">MLSKCRCDRIFRDLPFLRRHEAKCKVLKAHEIQVYTTLFIPGGTSELDATRQVDDESSCFMGRRQRRKEESVQPRADCGPFEFHSQSEEMCGDYGSTNHDFASDPDNVLMADLGLFKATEDQGVALNIESDPLQPPDLPLAELSS</sequence>
<proteinExistence type="predicted"/>
<dbReference type="OrthoDB" id="10620367at2759"/>
<reference evidence="2 3" key="1">
    <citation type="journal article" date="2018" name="Evol. Lett.">
        <title>Horizontal gene cluster transfer increased hallucinogenic mushroom diversity.</title>
        <authorList>
            <person name="Reynolds H.T."/>
            <person name="Vijayakumar V."/>
            <person name="Gluck-Thaler E."/>
            <person name="Korotkin H.B."/>
            <person name="Matheny P.B."/>
            <person name="Slot J.C."/>
        </authorList>
    </citation>
    <scope>NUCLEOTIDE SEQUENCE [LARGE SCALE GENOMIC DNA]</scope>
    <source>
        <strain evidence="2 3">SRW20</strain>
    </source>
</reference>
<accession>A0A409X0M3</accession>
<comment type="caution">
    <text evidence="2">The sequence shown here is derived from an EMBL/GenBank/DDBJ whole genome shotgun (WGS) entry which is preliminary data.</text>
</comment>
<protein>
    <submittedName>
        <fullName evidence="2">Uncharacterized protein</fullName>
    </submittedName>
</protein>
<gene>
    <name evidence="2" type="ORF">CVT26_011231</name>
</gene>
<feature type="region of interest" description="Disordered" evidence="1">
    <location>
        <begin position="60"/>
        <end position="79"/>
    </location>
</feature>
<keyword evidence="3" id="KW-1185">Reference proteome</keyword>
<dbReference type="AlphaFoldDB" id="A0A409X0M3"/>
<evidence type="ECO:0000313" key="3">
    <source>
        <dbReference type="Proteomes" id="UP000284706"/>
    </source>
</evidence>
<evidence type="ECO:0000256" key="1">
    <source>
        <dbReference type="SAM" id="MobiDB-lite"/>
    </source>
</evidence>
<organism evidence="2 3">
    <name type="scientific">Gymnopilus dilepis</name>
    <dbReference type="NCBI Taxonomy" id="231916"/>
    <lineage>
        <taxon>Eukaryota</taxon>
        <taxon>Fungi</taxon>
        <taxon>Dikarya</taxon>
        <taxon>Basidiomycota</taxon>
        <taxon>Agaricomycotina</taxon>
        <taxon>Agaricomycetes</taxon>
        <taxon>Agaricomycetidae</taxon>
        <taxon>Agaricales</taxon>
        <taxon>Agaricineae</taxon>
        <taxon>Hymenogastraceae</taxon>
        <taxon>Gymnopilus</taxon>
    </lineage>
</organism>
<dbReference type="EMBL" id="NHYE01004494">
    <property type="protein sequence ID" value="PPQ84310.1"/>
    <property type="molecule type" value="Genomic_DNA"/>
</dbReference>
<dbReference type="InParanoid" id="A0A409X0M3"/>
<name>A0A409X0M3_9AGAR</name>